<proteinExistence type="predicted"/>
<dbReference type="Proteomes" id="UP001432039">
    <property type="component" value="Chromosome"/>
</dbReference>
<dbReference type="EMBL" id="CP108090">
    <property type="protein sequence ID" value="WUQ17620.1"/>
    <property type="molecule type" value="Genomic_DNA"/>
</dbReference>
<keyword evidence="1" id="KW-1133">Transmembrane helix</keyword>
<evidence type="ECO:0000313" key="2">
    <source>
        <dbReference type="EMBL" id="WUQ09987.1"/>
    </source>
</evidence>
<evidence type="ECO:0000256" key="1">
    <source>
        <dbReference type="SAM" id="Phobius"/>
    </source>
</evidence>
<dbReference type="EMBL" id="CP108090">
    <property type="protein sequence ID" value="WUQ09987.1"/>
    <property type="molecule type" value="Genomic_DNA"/>
</dbReference>
<evidence type="ECO:0000313" key="3">
    <source>
        <dbReference type="EMBL" id="WUQ17620.1"/>
    </source>
</evidence>
<dbReference type="RefSeq" id="WP_328959558.1">
    <property type="nucleotide sequence ID" value="NZ_CP107871.1"/>
</dbReference>
<keyword evidence="1" id="KW-0472">Membrane</keyword>
<keyword evidence="4" id="KW-1185">Reference proteome</keyword>
<name>A0ABZ1T527_STRVG</name>
<keyword evidence="1" id="KW-0812">Transmembrane</keyword>
<organism evidence="2 4">
    <name type="scientific">Streptomyces virginiae</name>
    <name type="common">Streptomyces cinnamonensis</name>
    <dbReference type="NCBI Taxonomy" id="1961"/>
    <lineage>
        <taxon>Bacteria</taxon>
        <taxon>Bacillati</taxon>
        <taxon>Actinomycetota</taxon>
        <taxon>Actinomycetes</taxon>
        <taxon>Kitasatosporales</taxon>
        <taxon>Streptomycetaceae</taxon>
        <taxon>Streptomyces</taxon>
    </lineage>
</organism>
<accession>A0ABZ1T527</accession>
<feature type="transmembrane region" description="Helical" evidence="1">
    <location>
        <begin position="20"/>
        <end position="41"/>
    </location>
</feature>
<reference evidence="2" key="1">
    <citation type="submission" date="2022-10" db="EMBL/GenBank/DDBJ databases">
        <title>The complete genomes of actinobacterial strains from the NBC collection.</title>
        <authorList>
            <person name="Joergensen T.S."/>
            <person name="Alvarez Arevalo M."/>
            <person name="Sterndorff E.B."/>
            <person name="Faurdal D."/>
            <person name="Vuksanovic O."/>
            <person name="Mourched A.-S."/>
            <person name="Charusanti P."/>
            <person name="Shaw S."/>
            <person name="Blin K."/>
            <person name="Weber T."/>
        </authorList>
    </citation>
    <scope>NUCLEOTIDE SEQUENCE</scope>
    <source>
        <strain evidence="2">NBC_00248</strain>
    </source>
</reference>
<protein>
    <submittedName>
        <fullName evidence="2">Uncharacterized protein</fullName>
    </submittedName>
</protein>
<gene>
    <name evidence="2" type="ORF">OG517_00115</name>
    <name evidence="3" type="ORF">OG517_43055</name>
</gene>
<sequence length="79" mass="8117">MNPSASTPIGVEFFMSYVAARLLVPAALLAAIGSGVFVLGLSETRHTTAGDGFGWSSTHQVLAGDGYGWSAPRDGIAHP</sequence>
<evidence type="ECO:0000313" key="4">
    <source>
        <dbReference type="Proteomes" id="UP001432039"/>
    </source>
</evidence>